<sequence>MPEVDYIGTPKDHVTEELLGIFDEDDLRFTPSCLKEIKDRLLTESQEDQKSPSSAENEQKGQQQLHTPEQLV</sequence>
<dbReference type="EMBL" id="BSXS01007697">
    <property type="protein sequence ID" value="GME89902.1"/>
    <property type="molecule type" value="Genomic_DNA"/>
</dbReference>
<protein>
    <submittedName>
        <fullName evidence="1">Unnamed protein product</fullName>
    </submittedName>
</protein>
<keyword evidence="2" id="KW-1185">Reference proteome</keyword>
<evidence type="ECO:0000313" key="2">
    <source>
        <dbReference type="Proteomes" id="UP001165064"/>
    </source>
</evidence>
<name>A0ACB5TJY3_AMBMO</name>
<evidence type="ECO:0000313" key="1">
    <source>
        <dbReference type="EMBL" id="GME89902.1"/>
    </source>
</evidence>
<organism evidence="1 2">
    <name type="scientific">Ambrosiozyma monospora</name>
    <name type="common">Yeast</name>
    <name type="synonym">Endomycopsis monosporus</name>
    <dbReference type="NCBI Taxonomy" id="43982"/>
    <lineage>
        <taxon>Eukaryota</taxon>
        <taxon>Fungi</taxon>
        <taxon>Dikarya</taxon>
        <taxon>Ascomycota</taxon>
        <taxon>Saccharomycotina</taxon>
        <taxon>Pichiomycetes</taxon>
        <taxon>Pichiales</taxon>
        <taxon>Pichiaceae</taxon>
        <taxon>Ambrosiozyma</taxon>
    </lineage>
</organism>
<dbReference type="Proteomes" id="UP001165064">
    <property type="component" value="Unassembled WGS sequence"/>
</dbReference>
<comment type="caution">
    <text evidence="1">The sequence shown here is derived from an EMBL/GenBank/DDBJ whole genome shotgun (WGS) entry which is preliminary data.</text>
</comment>
<accession>A0ACB5TJY3</accession>
<gene>
    <name evidence="1" type="ORF">Amon02_000860300</name>
</gene>
<reference evidence="1" key="1">
    <citation type="submission" date="2023-04" db="EMBL/GenBank/DDBJ databases">
        <title>Ambrosiozyma monospora NBRC 10751.</title>
        <authorList>
            <person name="Ichikawa N."/>
            <person name="Sato H."/>
            <person name="Tonouchi N."/>
        </authorList>
    </citation>
    <scope>NUCLEOTIDE SEQUENCE</scope>
    <source>
        <strain evidence="1">NBRC 10751</strain>
    </source>
</reference>
<proteinExistence type="predicted"/>